<comment type="caution">
    <text evidence="2">The sequence shown here is derived from an EMBL/GenBank/DDBJ whole genome shotgun (WGS) entry which is preliminary data.</text>
</comment>
<dbReference type="PANTHER" id="PTHR37205">
    <property type="entry name" value="F23A5.30 PROTEIN"/>
    <property type="match status" value="1"/>
</dbReference>
<dbReference type="GO" id="GO:0009909">
    <property type="term" value="P:regulation of flower development"/>
    <property type="evidence" value="ECO:0007669"/>
    <property type="project" value="InterPro"/>
</dbReference>
<dbReference type="PANTHER" id="PTHR37205:SF1">
    <property type="entry name" value="F23A5.30 PROTEIN"/>
    <property type="match status" value="1"/>
</dbReference>
<evidence type="ECO:0000313" key="3">
    <source>
        <dbReference type="Proteomes" id="UP000197138"/>
    </source>
</evidence>
<name>A0A218X9G7_PUNGR</name>
<accession>A0A218X9G7</accession>
<dbReference type="Proteomes" id="UP000197138">
    <property type="component" value="Unassembled WGS sequence"/>
</dbReference>
<protein>
    <submittedName>
        <fullName evidence="2">Uncharacterized protein</fullName>
    </submittedName>
</protein>
<organism evidence="2 3">
    <name type="scientific">Punica granatum</name>
    <name type="common">Pomegranate</name>
    <dbReference type="NCBI Taxonomy" id="22663"/>
    <lineage>
        <taxon>Eukaryota</taxon>
        <taxon>Viridiplantae</taxon>
        <taxon>Streptophyta</taxon>
        <taxon>Embryophyta</taxon>
        <taxon>Tracheophyta</taxon>
        <taxon>Spermatophyta</taxon>
        <taxon>Magnoliopsida</taxon>
        <taxon>eudicotyledons</taxon>
        <taxon>Gunneridae</taxon>
        <taxon>Pentapetalae</taxon>
        <taxon>rosids</taxon>
        <taxon>malvids</taxon>
        <taxon>Myrtales</taxon>
        <taxon>Lythraceae</taxon>
        <taxon>Punica</taxon>
    </lineage>
</organism>
<sequence>MVSTYPNDEQDQEIDVLNEQLEKDARCLKHLQLQLPQEKSKQVEEERENAMPQDQISMLMSMSQENETMGG</sequence>
<evidence type="ECO:0000313" key="2">
    <source>
        <dbReference type="EMBL" id="OWM81885.1"/>
    </source>
</evidence>
<dbReference type="AlphaFoldDB" id="A0A218X9G7"/>
<evidence type="ECO:0000256" key="1">
    <source>
        <dbReference type="SAM" id="MobiDB-lite"/>
    </source>
</evidence>
<feature type="region of interest" description="Disordered" evidence="1">
    <location>
        <begin position="37"/>
        <end position="71"/>
    </location>
</feature>
<dbReference type="EMBL" id="MTKT01002214">
    <property type="protein sequence ID" value="OWM81885.1"/>
    <property type="molecule type" value="Genomic_DNA"/>
</dbReference>
<proteinExistence type="predicted"/>
<gene>
    <name evidence="2" type="ORF">CDL15_Pgr007923</name>
</gene>
<reference evidence="3" key="1">
    <citation type="journal article" date="2017" name="Plant J.">
        <title>The pomegranate (Punica granatum L.) genome and the genomics of punicalagin biosynthesis.</title>
        <authorList>
            <person name="Qin G."/>
            <person name="Xu C."/>
            <person name="Ming R."/>
            <person name="Tang H."/>
            <person name="Guyot R."/>
            <person name="Kramer E.M."/>
            <person name="Hu Y."/>
            <person name="Yi X."/>
            <person name="Qi Y."/>
            <person name="Xu X."/>
            <person name="Gao Z."/>
            <person name="Pan H."/>
            <person name="Jian J."/>
            <person name="Tian Y."/>
            <person name="Yue Z."/>
            <person name="Xu Y."/>
        </authorList>
    </citation>
    <scope>NUCLEOTIDE SEQUENCE [LARGE SCALE GENOMIC DNA]</scope>
    <source>
        <strain evidence="3">cv. Dabenzi</strain>
    </source>
</reference>
<dbReference type="InterPro" id="IPR038864">
    <property type="entry name" value="HDR1"/>
</dbReference>
<feature type="compositionally biased region" description="Polar residues" evidence="1">
    <location>
        <begin position="52"/>
        <end position="71"/>
    </location>
</feature>